<evidence type="ECO:0000313" key="3">
    <source>
        <dbReference type="Proteomes" id="UP001497744"/>
    </source>
</evidence>
<name>A0AAV4LLF3_BABCB</name>
<accession>A0AAV4LLF3</accession>
<feature type="region of interest" description="Disordered" evidence="1">
    <location>
        <begin position="47"/>
        <end position="76"/>
    </location>
</feature>
<reference evidence="2 3" key="1">
    <citation type="submission" date="2021-06" db="EMBL/GenBank/DDBJ databases">
        <title>Genome sequence of Babesia caballi.</title>
        <authorList>
            <person name="Yamagishi J."/>
            <person name="Kidaka T."/>
            <person name="Ochi A."/>
        </authorList>
    </citation>
    <scope>NUCLEOTIDE SEQUENCE [LARGE SCALE GENOMIC DNA]</scope>
    <source>
        <strain evidence="2">USDA-D6B2</strain>
    </source>
</reference>
<evidence type="ECO:0000313" key="2">
    <source>
        <dbReference type="EMBL" id="GIX60608.1"/>
    </source>
</evidence>
<feature type="region of interest" description="Disordered" evidence="1">
    <location>
        <begin position="493"/>
        <end position="516"/>
    </location>
</feature>
<dbReference type="RefSeq" id="XP_067712679.1">
    <property type="nucleotide sequence ID" value="XM_067856578.1"/>
</dbReference>
<dbReference type="EMBL" id="BPLF01000001">
    <property type="protein sequence ID" value="GIX60608.1"/>
    <property type="molecule type" value="Genomic_DNA"/>
</dbReference>
<gene>
    <name evidence="2" type="ORF">BcabD6B2_00430</name>
</gene>
<keyword evidence="3" id="KW-1185">Reference proteome</keyword>
<feature type="compositionally biased region" description="Basic and acidic residues" evidence="1">
    <location>
        <begin position="363"/>
        <end position="378"/>
    </location>
</feature>
<feature type="compositionally biased region" description="Low complexity" evidence="1">
    <location>
        <begin position="47"/>
        <end position="57"/>
    </location>
</feature>
<feature type="compositionally biased region" description="Basic and acidic residues" evidence="1">
    <location>
        <begin position="493"/>
        <end position="508"/>
    </location>
</feature>
<protein>
    <submittedName>
        <fullName evidence="2">Conjugative transfer protein Ti, putative</fullName>
    </submittedName>
</protein>
<dbReference type="GeneID" id="94192091"/>
<evidence type="ECO:0000256" key="1">
    <source>
        <dbReference type="SAM" id="MobiDB-lite"/>
    </source>
</evidence>
<comment type="caution">
    <text evidence="2">The sequence shown here is derived from an EMBL/GenBank/DDBJ whole genome shotgun (WGS) entry which is preliminary data.</text>
</comment>
<dbReference type="Proteomes" id="UP001497744">
    <property type="component" value="Unassembled WGS sequence"/>
</dbReference>
<organism evidence="2 3">
    <name type="scientific">Babesia caballi</name>
    <dbReference type="NCBI Taxonomy" id="5871"/>
    <lineage>
        <taxon>Eukaryota</taxon>
        <taxon>Sar</taxon>
        <taxon>Alveolata</taxon>
        <taxon>Apicomplexa</taxon>
        <taxon>Aconoidasida</taxon>
        <taxon>Piroplasmida</taxon>
        <taxon>Babesiidae</taxon>
        <taxon>Babesia</taxon>
    </lineage>
</organism>
<dbReference type="AlphaFoldDB" id="A0AAV4LLF3"/>
<feature type="region of interest" description="Disordered" evidence="1">
    <location>
        <begin position="358"/>
        <end position="378"/>
    </location>
</feature>
<proteinExistence type="predicted"/>
<sequence length="896" mass="97262">MVWSERGDVRAGGARIGKQLVQRGGVDDAQELLQHAVLPLVQRRPLPLLRPPTSQRRGAGRVRRGRSPTPLQLPNPQVQPVLEANVLAHQPPERVAPAHVEHVADVGALRRVERDGQPVQVAEAVGQQVGELRVVVRERERRHHGVLQLPQRGELAQDCSVQPPCVAVRPRRQRLALEPVDETVGRGDAPGLREEGKNAPSAEAAHQIHVLQVVTPVASGQLRSRTHVKRHLGSNHQGEQLEQPLLPPRAAGRDALCFARGPLHLNRGVVPKPLPQQTGPGARAGLPLPAGEGVVRGDHQTHLVTPAVATARGLVVNLALPERAQQALQPQVVHQVEVPVLQARVQVIVGQELPAHRPAPQQERVHADRAGRRGVAAEELARPRREVPVVRLLAPEVDPARRGEAGDVAAGAHAVAQVHVVVELRHVVAPVPDAAARGDGDAELPDALVDGAVGAGLQQPVEVVLHQAVESVHRALDPDVPANALGDANELHHVGHHAGGRDDAERPGRAPGHWGGQVDHVKFAKQRHDAQEVGDHEPAGGEGKPNVGRCLVKTAQALHLHVVHLGEQPRQRDVTRHLRPSLHAHDAPSAVVFHDFAGVYGRRAAAAKEEVQQQAPLLYGGHVLEQQQVARRVARDVVVLPVGRLQADFEGAIVRLGDQADGGALTVLRGPGALSGRVVHRRGGRRRPCHRRTRPRPDVQHQVHVLAQLVVQRERRRVERLHRLALCSHVFEHPLRVEVPGHCGAVGRAVKLLDEEPRALQRPQRLIQLGRAEVLRRFAALRRRDAAEDAGERAFHVSVHCVDQPPLVAVRSEEVRPGVLHEPSLELHADGALVQRHPIAVHSEDVRPGALHEPSLELHADGALFRRHPVAVLSLVRYEGEAHRRGGLPGTDGQLK</sequence>